<name>A0AAU9XMX6_9CNID</name>
<keyword evidence="5 8" id="KW-1133">Transmembrane helix</keyword>
<keyword evidence="2 8" id="KW-0812">Transmembrane</keyword>
<evidence type="ECO:0000256" key="3">
    <source>
        <dbReference type="ARBA" id="ARBA00022729"/>
    </source>
</evidence>
<feature type="domain" description="Fibronectin type-III" evidence="10">
    <location>
        <begin position="1112"/>
        <end position="1208"/>
    </location>
</feature>
<reference evidence="11 12" key="1">
    <citation type="submission" date="2022-05" db="EMBL/GenBank/DDBJ databases">
        <authorList>
            <consortium name="Genoscope - CEA"/>
            <person name="William W."/>
        </authorList>
    </citation>
    <scope>NUCLEOTIDE SEQUENCE [LARGE SCALE GENOMIC DNA]</scope>
</reference>
<dbReference type="InterPro" id="IPR013099">
    <property type="entry name" value="K_chnl_dom"/>
</dbReference>
<feature type="transmembrane region" description="Helical" evidence="8">
    <location>
        <begin position="1585"/>
        <end position="1607"/>
    </location>
</feature>
<evidence type="ECO:0000259" key="9">
    <source>
        <dbReference type="PROSITE" id="PS50024"/>
    </source>
</evidence>
<dbReference type="InterPro" id="IPR036116">
    <property type="entry name" value="FN3_sf"/>
</dbReference>
<dbReference type="Pfam" id="PF00041">
    <property type="entry name" value="fn3"/>
    <property type="match status" value="10"/>
</dbReference>
<dbReference type="Gene3D" id="2.60.40.10">
    <property type="entry name" value="Immunoglobulins"/>
    <property type="match status" value="11"/>
</dbReference>
<evidence type="ECO:0000256" key="6">
    <source>
        <dbReference type="ARBA" id="ARBA00023136"/>
    </source>
</evidence>
<evidence type="ECO:0000256" key="5">
    <source>
        <dbReference type="ARBA" id="ARBA00022989"/>
    </source>
</evidence>
<dbReference type="Pfam" id="PF07885">
    <property type="entry name" value="Ion_trans_2"/>
    <property type="match status" value="1"/>
</dbReference>
<feature type="domain" description="Fibronectin type-III" evidence="10">
    <location>
        <begin position="519"/>
        <end position="612"/>
    </location>
</feature>
<comment type="subcellular location">
    <subcellularLocation>
        <location evidence="1">Membrane</location>
    </subcellularLocation>
</comment>
<dbReference type="InterPro" id="IPR000082">
    <property type="entry name" value="SEA_dom"/>
</dbReference>
<comment type="caution">
    <text evidence="11">The sequence shown here is derived from an EMBL/GenBank/DDBJ whole genome shotgun (WGS) entry which is preliminary data.</text>
</comment>
<keyword evidence="6 8" id="KW-0472">Membrane</keyword>
<evidence type="ECO:0000256" key="8">
    <source>
        <dbReference type="SAM" id="Phobius"/>
    </source>
</evidence>
<feature type="transmembrane region" description="Helical" evidence="8">
    <location>
        <begin position="1793"/>
        <end position="1819"/>
    </location>
</feature>
<evidence type="ECO:0008006" key="13">
    <source>
        <dbReference type="Google" id="ProtNLM"/>
    </source>
</evidence>
<dbReference type="PROSITE" id="PS50853">
    <property type="entry name" value="FN3"/>
    <property type="match status" value="11"/>
</dbReference>
<organism evidence="11 12">
    <name type="scientific">Pocillopora meandrina</name>
    <dbReference type="NCBI Taxonomy" id="46732"/>
    <lineage>
        <taxon>Eukaryota</taxon>
        <taxon>Metazoa</taxon>
        <taxon>Cnidaria</taxon>
        <taxon>Anthozoa</taxon>
        <taxon>Hexacorallia</taxon>
        <taxon>Scleractinia</taxon>
        <taxon>Astrocoeniina</taxon>
        <taxon>Pocilloporidae</taxon>
        <taxon>Pocillopora</taxon>
    </lineage>
</organism>
<protein>
    <recommendedName>
        <fullName evidence="13">Protein-tyrosine-phosphatase</fullName>
    </recommendedName>
</protein>
<evidence type="ECO:0000256" key="1">
    <source>
        <dbReference type="ARBA" id="ARBA00004370"/>
    </source>
</evidence>
<dbReference type="InterPro" id="IPR013783">
    <property type="entry name" value="Ig-like_fold"/>
</dbReference>
<gene>
    <name evidence="11" type="ORF">PMEA_00027089</name>
</gene>
<dbReference type="SUPFAM" id="SSF49265">
    <property type="entry name" value="Fibronectin type III"/>
    <property type="match status" value="7"/>
</dbReference>
<dbReference type="PANTHER" id="PTHR46957">
    <property type="entry name" value="CYTOKINE RECEPTOR"/>
    <property type="match status" value="1"/>
</dbReference>
<feature type="domain" description="Fibronectin type-III" evidence="10">
    <location>
        <begin position="814"/>
        <end position="906"/>
    </location>
</feature>
<evidence type="ECO:0000313" key="12">
    <source>
        <dbReference type="Proteomes" id="UP001159428"/>
    </source>
</evidence>
<dbReference type="Pfam" id="PF01390">
    <property type="entry name" value="SEA"/>
    <property type="match status" value="2"/>
</dbReference>
<dbReference type="EMBL" id="CALNXJ010000053">
    <property type="protein sequence ID" value="CAH3153394.1"/>
    <property type="molecule type" value="Genomic_DNA"/>
</dbReference>
<sequence length="1940" mass="217663">MSNIAQSRFHDLKVFCKSSQDATVGLPTETRDVFLSGFRDGNFMHVFYTFFFLSFFSSNYSGETMVSIEALYDPNSKMRDFHTIYEALYVEQRLLNLRIEVIDDNIPGKPPQNVTSKPLSPSAISVTWEISRSNHCEVFPLQGFRIFYSLQTNLTNIRFVDVKSPSNHIVIQNLENFENYLLRVQTITPRGLGPKSTAVLTRTLEKVVPINASVRLIHKEWTDELLNSTSIFFMNLTKQLQTQVAGLYPNEIHLRDIVIHRFRNYSGEVVVDIVITFGQQVKMEQFITLYQALYRNGSVGDLSVHPIWDNIPGKPPENVVALASSTTSIRVKWNKVPRDSDIIRFKVYYETASSQNETTSMINVNVTEDSVEIGRLKKFVNYTVWVRSVSRQGLGVSSLPIYVRTLEEGKDFVPINLTVRFTSMKWNVNLSNPESDNFNNLSKIIRENVFVLYGQESSYLRDVRCHRFTNGSVLADMTIVYGQNVGPQQFGIIYKALYQDGGLGNLSVQPVSDNVPGKPPTNVTAKSKTSTAIEVTWLCIDCQQHNFTVGFLVSYKPNSNNQTVGRSVNRTVRELLITGLKKYTNYTIYVTSITIWGQGLSSERLSIRTQEDVPSLAPKNLRAHNTSSTSLQVAWEPLPVSQVNGILLGYKVTYKKHEVIHALEQSVNATVNFTILIRLEKFTTYDVNVSAFTRVGNGPEANVTVSTDQDVPSLPPTNLAAYNTSSTSLMVTWNPVPQGFTHGIVLGYMVLYKRERDVNESYSNITSVVTSAQLTNLDKFTMYNIKVLAFTIKGNGAITNYTYERTHEDVPSLPPEQLAAQNTSSTSLSVTWLPVPNGFVHGILRGYRVLFKTDQESSYRNVTTGNQSFELTGLEKFTNYTVKVLAFTSIGDGNKSDPVIVPTDEDVPSLPPQNVSSFNTSSTSIRVSWHEVLHGFVHGILLGYRVLYKEASGSKNHSVVSVTANVKSKELQGLEKFTIYEISVLAFTRIGDGINSTALFVSTDEDIPSLPPSKVTAHNTSSTSLLMTWGEVPKGFIHGILRGYRVFHRRTDDEESYYLNSTTGPTERKLHITGLKKFTEYSVKVLAFTIKGDGEVSNNISVMTDEDVPSSPPQNVHSFNTSSTSVNVTWLEVPTGFVHGILLGYRVVYSITQHQPISVPYTIVSANKLSKELTMLKKFTNYTIQLAAYTRIGDGTKSPPFIVSTDEDVPSRPPQNLWANNISSTALNITWNPVPTGFVHGILRGYRVLYKETNKPSAPYTKITVPPRVRNIEIKDLKKFTNYSIMVLAFTIKGDGAQSPTIKVSTDEDIPSETPQNVYARDEASATKIYVSWQSPPMPSLHGILRGYFIWYSIIRLGINDKTPVFPRDYVKKQLSASSNDDVLIDLESYAKYDIKIAAFTSKGHGPTKDITTRTCRCRSSIPTNWWNNPPYVSSQPNSNSSKDSGIIPTILEQIVTHCCQTCAEFGSTTVDFTTDADGLEAKKYGVIEVKDAISTKTMISFGIAGVMPQEIYHSPDGNAEYIPIMETPGVAFIIAERRDIHKEVLLAILSCWPAVVIACFMTYLAGIVVWALDMNWNHVDFPKSFLAGSLEGFWWSFVTMTTVGYGDRIPKSIPARSFAFLWTWTGIATMAVVTSSITASLMSMVFRSEKMLYGTKLAAISNSTEYKLGLRRNAILDTDRSYGNLYDIYDDLENNRVHAALLDSYSTASESKLFSKDWIRVIEIIPVRYESANGLVLTGDATRLARCFRRYVRSETDSIHRIIQKNVGSIEAGDVPFAVKTSSELLTEESYVYVNTVIILGASLGVFTLCGLLWHYCFYKRTLSPKSSESAEDIVVIDGSGKSPITRQELIEQLKQDIAEFHASFRRRYLALRRKHIKQIREFKRENGGNLDTVTEFRRLTELTASRRGNYMVTRDADINSIFEGMDMTIFDKRGSKRW</sequence>
<evidence type="ECO:0000259" key="10">
    <source>
        <dbReference type="PROSITE" id="PS50853"/>
    </source>
</evidence>
<dbReference type="PROSITE" id="PS50024">
    <property type="entry name" value="SEA"/>
    <property type="match status" value="1"/>
</dbReference>
<keyword evidence="12" id="KW-1185">Reference proteome</keyword>
<dbReference type="FunFam" id="2.60.40.10:FF:000028">
    <property type="entry name" value="Neuronal cell adhesion molecule"/>
    <property type="match status" value="4"/>
</dbReference>
<evidence type="ECO:0000313" key="11">
    <source>
        <dbReference type="EMBL" id="CAH3153394.1"/>
    </source>
</evidence>
<keyword evidence="4" id="KW-0677">Repeat</keyword>
<dbReference type="CDD" id="cd00063">
    <property type="entry name" value="FN3"/>
    <property type="match status" value="10"/>
</dbReference>
<dbReference type="InterPro" id="IPR050713">
    <property type="entry name" value="RTP_Phos/Ushers"/>
</dbReference>
<feature type="domain" description="Fibronectin type-III" evidence="10">
    <location>
        <begin position="715"/>
        <end position="809"/>
    </location>
</feature>
<dbReference type="InterPro" id="IPR003961">
    <property type="entry name" value="FN3_dom"/>
</dbReference>
<keyword evidence="7" id="KW-1015">Disulfide bond</keyword>
<dbReference type="SUPFAM" id="SSF82671">
    <property type="entry name" value="SEA domain"/>
    <property type="match status" value="1"/>
</dbReference>
<feature type="domain" description="Fibronectin type-III" evidence="10">
    <location>
        <begin position="1314"/>
        <end position="1421"/>
    </location>
</feature>
<dbReference type="SUPFAM" id="SSF81324">
    <property type="entry name" value="Voltage-gated potassium channels"/>
    <property type="match status" value="1"/>
</dbReference>
<dbReference type="GO" id="GO:0016020">
    <property type="term" value="C:membrane"/>
    <property type="evidence" value="ECO:0007669"/>
    <property type="project" value="UniProtKB-SubCell"/>
</dbReference>
<dbReference type="Proteomes" id="UP001159428">
    <property type="component" value="Unassembled WGS sequence"/>
</dbReference>
<feature type="domain" description="Fibronectin type-III" evidence="10">
    <location>
        <begin position="315"/>
        <end position="408"/>
    </location>
</feature>
<feature type="domain" description="Fibronectin type-III" evidence="10">
    <location>
        <begin position="911"/>
        <end position="1006"/>
    </location>
</feature>
<dbReference type="SMART" id="SM00060">
    <property type="entry name" value="FN3"/>
    <property type="match status" value="11"/>
</dbReference>
<dbReference type="Gene3D" id="1.10.287.70">
    <property type="match status" value="1"/>
</dbReference>
<feature type="domain" description="Fibronectin type-III" evidence="10">
    <location>
        <begin position="110"/>
        <end position="206"/>
    </location>
</feature>
<feature type="transmembrane region" description="Helical" evidence="8">
    <location>
        <begin position="1619"/>
        <end position="1647"/>
    </location>
</feature>
<evidence type="ECO:0000256" key="2">
    <source>
        <dbReference type="ARBA" id="ARBA00022692"/>
    </source>
</evidence>
<keyword evidence="3" id="KW-0732">Signal</keyword>
<feature type="domain" description="Fibronectin type-III" evidence="10">
    <location>
        <begin position="617"/>
        <end position="711"/>
    </location>
</feature>
<dbReference type="FunFam" id="2.60.40.10:FF:000093">
    <property type="entry name" value="Down syndrome cell adhesion molecule, isoform B"/>
    <property type="match status" value="3"/>
</dbReference>
<evidence type="ECO:0000256" key="4">
    <source>
        <dbReference type="ARBA" id="ARBA00022737"/>
    </source>
</evidence>
<feature type="domain" description="Fibronectin type-III" evidence="10">
    <location>
        <begin position="1213"/>
        <end position="1309"/>
    </location>
</feature>
<feature type="domain" description="Fibronectin type-III" evidence="10">
    <location>
        <begin position="1011"/>
        <end position="1107"/>
    </location>
</feature>
<feature type="domain" description="SEA" evidence="9">
    <location>
        <begin position="411"/>
        <end position="520"/>
    </location>
</feature>
<feature type="transmembrane region" description="Helical" evidence="8">
    <location>
        <begin position="1545"/>
        <end position="1573"/>
    </location>
</feature>
<accession>A0AAU9XMX6</accession>
<evidence type="ECO:0000256" key="7">
    <source>
        <dbReference type="ARBA" id="ARBA00023157"/>
    </source>
</evidence>
<dbReference type="InterPro" id="IPR036364">
    <property type="entry name" value="SEA_dom_sf"/>
</dbReference>
<dbReference type="PANTHER" id="PTHR46957:SF3">
    <property type="entry name" value="CYTOKINE RECEPTOR"/>
    <property type="match status" value="1"/>
</dbReference>
<proteinExistence type="predicted"/>